<feature type="compositionally biased region" description="Polar residues" evidence="1">
    <location>
        <begin position="208"/>
        <end position="218"/>
    </location>
</feature>
<dbReference type="Proteomes" id="UP000887574">
    <property type="component" value="Unplaced"/>
</dbReference>
<evidence type="ECO:0000313" key="2">
    <source>
        <dbReference type="Proteomes" id="UP000887574"/>
    </source>
</evidence>
<proteinExistence type="predicted"/>
<feature type="compositionally biased region" description="Basic and acidic residues" evidence="1">
    <location>
        <begin position="591"/>
        <end position="600"/>
    </location>
</feature>
<keyword evidence="2" id="KW-1185">Reference proteome</keyword>
<protein>
    <submittedName>
        <fullName evidence="3">Apple domain-containing protein</fullName>
    </submittedName>
</protein>
<feature type="compositionally biased region" description="Basic and acidic residues" evidence="1">
    <location>
        <begin position="263"/>
        <end position="273"/>
    </location>
</feature>
<evidence type="ECO:0000256" key="1">
    <source>
        <dbReference type="SAM" id="MobiDB-lite"/>
    </source>
</evidence>
<accession>A0A915CPG8</accession>
<evidence type="ECO:0000313" key="3">
    <source>
        <dbReference type="WBParaSite" id="jg11255"/>
    </source>
</evidence>
<dbReference type="AlphaFoldDB" id="A0A915CPG8"/>
<organism evidence="2 3">
    <name type="scientific">Ditylenchus dipsaci</name>
    <dbReference type="NCBI Taxonomy" id="166011"/>
    <lineage>
        <taxon>Eukaryota</taxon>
        <taxon>Metazoa</taxon>
        <taxon>Ecdysozoa</taxon>
        <taxon>Nematoda</taxon>
        <taxon>Chromadorea</taxon>
        <taxon>Rhabditida</taxon>
        <taxon>Tylenchina</taxon>
        <taxon>Tylenchomorpha</taxon>
        <taxon>Sphaerularioidea</taxon>
        <taxon>Anguinidae</taxon>
        <taxon>Anguininae</taxon>
        <taxon>Ditylenchus</taxon>
    </lineage>
</organism>
<feature type="region of interest" description="Disordered" evidence="1">
    <location>
        <begin position="591"/>
        <end position="667"/>
    </location>
</feature>
<feature type="compositionally biased region" description="Basic and acidic residues" evidence="1">
    <location>
        <begin position="655"/>
        <end position="667"/>
    </location>
</feature>
<feature type="region of interest" description="Disordered" evidence="1">
    <location>
        <begin position="263"/>
        <end position="285"/>
    </location>
</feature>
<name>A0A915CPG8_9BILA</name>
<reference evidence="3" key="1">
    <citation type="submission" date="2022-11" db="UniProtKB">
        <authorList>
            <consortium name="WormBaseParasite"/>
        </authorList>
    </citation>
    <scope>IDENTIFICATION</scope>
</reference>
<feature type="compositionally biased region" description="Low complexity" evidence="1">
    <location>
        <begin position="601"/>
        <end position="642"/>
    </location>
</feature>
<feature type="compositionally biased region" description="Low complexity" evidence="1">
    <location>
        <begin position="742"/>
        <end position="772"/>
    </location>
</feature>
<dbReference type="WBParaSite" id="jg11255">
    <property type="protein sequence ID" value="jg11255"/>
    <property type="gene ID" value="jg11255"/>
</dbReference>
<sequence>MSRTRRKIQPVRTELKTSKMTVIQNANLKPYSSSVLAAIFIILCLQLNLAEAACPTIFFAQAIGHAKVASMDFYYTKTGVSTAAECANFCGLRQFCRTAAYNHDARTCALSYELVIECSTIKQRYNTFHLTTDGADSLSVVTCIDPCRKSFVGDTVNSNENPKTLFSILGKTDTVEKVPAKSTLKEAIILNTNPSSSNLNQPKMAKDSNGTSSFQTHGNGADPNLEIIQRLASGHIQMEDPRLNGFLNAIQQLHKINHELIQKEQDGSSKKSSEPNSSKKTVTFNGMPLHMQEYFNGATNAQQAEENHLKETASQGSSDVIRTFFNGTERKVHTGGLFKWLKPGESIVIAPPELVNTGNGVSNKLFEAKWIWSSNEILLKKKSEELRVAYEAGEPIVINGHILSSKEVQDLVSREKTSSTTTTTVSPWHPAGLIGEESAASVEREIGASLEDKKKKTAHTALQDDQGFLNTFVMEGLNDIMKDHSTSTTTTTSNPSTTTTTTTTTSKVPIVCYRYLPQQRLLYAEFRKGRGVTLNECRCACAETWRNSSTTSNQSDKRANLCKIDYHYVSCDIHHLISTAAKMCSKSADEKPKETAKESSKTTFSKSTTTATTTVEPTTAEQTEPTTTFTTTKKTSSSKAPSIEQQSAKAHGTTLRKEKMSKSKESENFNKLIKEEEQEMLNKEETNILIAETTTAPPRLFNRKTIKTNLTESSSMLVSSRPIKMAELTTISLSEMITPALTTTTSKPKPKTTTSKPKPKTTTSQPKPSTTQSAAVLNAKLNGCFEIIEGYTMNNTAGGLERDVSMEECQCFCANSFHSTSSNSGEFLSLQLDSCIEINVSLMPRSSSSIPEPIVVVDIVEIRSVGQSQLHMKSQSGG</sequence>
<feature type="region of interest" description="Disordered" evidence="1">
    <location>
        <begin position="739"/>
        <end position="772"/>
    </location>
</feature>
<feature type="region of interest" description="Disordered" evidence="1">
    <location>
        <begin position="193"/>
        <end position="221"/>
    </location>
</feature>